<dbReference type="InParanoid" id="J7RW13"/>
<dbReference type="EMBL" id="HE797654">
    <property type="protein sequence ID" value="CCM07110.1"/>
    <property type="molecule type" value="Genomic_DNA"/>
</dbReference>
<accession>J7RW13</accession>
<organism evidence="2 3">
    <name type="scientific">Fibroporia radiculosa</name>
    <dbReference type="NCBI Taxonomy" id="599839"/>
    <lineage>
        <taxon>Eukaryota</taxon>
        <taxon>Fungi</taxon>
        <taxon>Dikarya</taxon>
        <taxon>Basidiomycota</taxon>
        <taxon>Agaricomycotina</taxon>
        <taxon>Agaricomycetes</taxon>
        <taxon>Polyporales</taxon>
        <taxon>Fibroporiaceae</taxon>
        <taxon>Fibroporia</taxon>
    </lineage>
</organism>
<name>J7RW13_9APHY</name>
<dbReference type="HOGENOM" id="CLU_128842_0_0_1"/>
<protein>
    <submittedName>
        <fullName evidence="2">Uncharacterized protein</fullName>
    </submittedName>
</protein>
<evidence type="ECO:0000313" key="3">
    <source>
        <dbReference type="Proteomes" id="UP000006352"/>
    </source>
</evidence>
<dbReference type="GeneID" id="24102010"/>
<reference evidence="2 3" key="1">
    <citation type="journal article" date="2012" name="Appl. Environ. Microbiol.">
        <title>Short-read sequencing for genomic analysis of the brown rot fungus Fibroporia radiculosa.</title>
        <authorList>
            <person name="Tang J.D."/>
            <person name="Perkins A.D."/>
            <person name="Sonstegard T.S."/>
            <person name="Schroeder S.G."/>
            <person name="Burgess S.C."/>
            <person name="Diehl S.V."/>
        </authorList>
    </citation>
    <scope>NUCLEOTIDE SEQUENCE [LARGE SCALE GENOMIC DNA]</scope>
    <source>
        <strain evidence="2 3">TFFH 294</strain>
    </source>
</reference>
<feature type="region of interest" description="Disordered" evidence="1">
    <location>
        <begin position="1"/>
        <end position="20"/>
    </location>
</feature>
<sequence>MSDNNSGAVNKPNQFKGDKRKSKEFLDKLYLYFARNPKKIQTDKDKVQCALSHIKGQAQFFNHMIITDAEEPIPDSDDVPPKGLPSWAKFRKSFIQTFGVEDDMIPRQC</sequence>
<feature type="compositionally biased region" description="Polar residues" evidence="1">
    <location>
        <begin position="1"/>
        <end position="13"/>
    </location>
</feature>
<proteinExistence type="predicted"/>
<keyword evidence="3" id="KW-1185">Reference proteome</keyword>
<gene>
    <name evidence="2" type="ORF">FIBRA_09442</name>
</gene>
<evidence type="ECO:0000313" key="2">
    <source>
        <dbReference type="EMBL" id="CCM07110.1"/>
    </source>
</evidence>
<dbReference type="OrthoDB" id="2728997at2759"/>
<evidence type="ECO:0000256" key="1">
    <source>
        <dbReference type="SAM" id="MobiDB-lite"/>
    </source>
</evidence>
<dbReference type="Proteomes" id="UP000006352">
    <property type="component" value="Unassembled WGS sequence"/>
</dbReference>
<dbReference type="RefSeq" id="XP_012177131.1">
    <property type="nucleotide sequence ID" value="XM_012321741.1"/>
</dbReference>
<dbReference type="AlphaFoldDB" id="J7RW13"/>